<feature type="domain" description="FAD-binding FR-type" evidence="10">
    <location>
        <begin position="26"/>
        <end position="133"/>
    </location>
</feature>
<keyword evidence="5" id="KW-0274">FAD</keyword>
<accession>A0A2G3PLB6</accession>
<dbReference type="CDD" id="cd06214">
    <property type="entry name" value="PA_degradation_oxidoreductase_like"/>
    <property type="match status" value="1"/>
</dbReference>
<evidence type="ECO:0000256" key="6">
    <source>
        <dbReference type="ARBA" id="ARBA00023002"/>
    </source>
</evidence>
<dbReference type="Gene3D" id="3.10.20.30">
    <property type="match status" value="1"/>
</dbReference>
<dbReference type="PROSITE" id="PS51384">
    <property type="entry name" value="FAD_FR"/>
    <property type="match status" value="1"/>
</dbReference>
<dbReference type="Gene3D" id="3.40.50.80">
    <property type="entry name" value="Nucleotide-binding domain of ferredoxin-NADP reductase (FNR) module"/>
    <property type="match status" value="1"/>
</dbReference>
<dbReference type="InterPro" id="IPR017938">
    <property type="entry name" value="Riboflavin_synthase-like_b-brl"/>
</dbReference>
<feature type="domain" description="2Fe-2S ferredoxin-type" evidence="9">
    <location>
        <begin position="279"/>
        <end position="367"/>
    </location>
</feature>
<dbReference type="Pfam" id="PF00175">
    <property type="entry name" value="NAD_binding_1"/>
    <property type="match status" value="1"/>
</dbReference>
<keyword evidence="6" id="KW-0560">Oxidoreductase</keyword>
<dbReference type="GO" id="GO:0016491">
    <property type="term" value="F:oxidoreductase activity"/>
    <property type="evidence" value="ECO:0007669"/>
    <property type="project" value="UniProtKB-KW"/>
</dbReference>
<dbReference type="Gene3D" id="2.40.30.10">
    <property type="entry name" value="Translation factors"/>
    <property type="match status" value="1"/>
</dbReference>
<dbReference type="Pfam" id="PF00970">
    <property type="entry name" value="FAD_binding_6"/>
    <property type="match status" value="1"/>
</dbReference>
<evidence type="ECO:0000313" key="11">
    <source>
        <dbReference type="EMBL" id="PHV66618.1"/>
    </source>
</evidence>
<protein>
    <submittedName>
        <fullName evidence="11">3-ketosteroid-9-alpha-hydroxylase</fullName>
    </submittedName>
</protein>
<dbReference type="InterPro" id="IPR039261">
    <property type="entry name" value="FNR_nucleotide-bd"/>
</dbReference>
<dbReference type="SUPFAM" id="SSF63380">
    <property type="entry name" value="Riboflavin synthase domain-like"/>
    <property type="match status" value="1"/>
</dbReference>
<dbReference type="SUPFAM" id="SSF54292">
    <property type="entry name" value="2Fe-2S ferredoxin-like"/>
    <property type="match status" value="1"/>
</dbReference>
<dbReference type="CDD" id="cd00207">
    <property type="entry name" value="fer2"/>
    <property type="match status" value="1"/>
</dbReference>
<comment type="cofactor">
    <cofactor evidence="1">
        <name>FAD</name>
        <dbReference type="ChEBI" id="CHEBI:57692"/>
    </cofactor>
</comment>
<dbReference type="InterPro" id="IPR036010">
    <property type="entry name" value="2Fe-2S_ferredoxin-like_sf"/>
</dbReference>
<dbReference type="InterPro" id="IPR001433">
    <property type="entry name" value="OxRdtase_FAD/NAD-bd"/>
</dbReference>
<sequence>MSAECRQCTKGRLLTIDSVGDTATSARTLRLQVENVIEETSDAVTLVFSTPDTDRLGPFDYRPGQFVTLEIPHEEDRSVARCYSLSSSPDCDDQPAISVKRTPGGYASNWLCDNATVGMTLSALRPAGSFVPSRWDKPLVLVAAGSGITPVLSILKTALEVHQERVVLVYANRSTESVMFATTLADLLQRYPTRLEVIHWFESDHGLPTATGLRNLVTPSPDSDAYLCGPAVFMNLAHDALVAAGLSPDAIHREVFTSIQANPFHTAVADPPSATDVGTPVTAEVEGEDYTFRCPPDTVLLDAMLDNGIDAPFVCREGNCGACAFTLKTGEVDMRVNDTLDNYELGKGMRLACQSVPVSDSLDIVIE</sequence>
<dbReference type="InterPro" id="IPR050415">
    <property type="entry name" value="MRET"/>
</dbReference>
<keyword evidence="7" id="KW-0408">Iron</keyword>
<dbReference type="InterPro" id="IPR006058">
    <property type="entry name" value="2Fe2S_fd_BS"/>
</dbReference>
<gene>
    <name evidence="11" type="ORF">CSW57_09950</name>
</gene>
<evidence type="ECO:0000256" key="2">
    <source>
        <dbReference type="ARBA" id="ARBA00022630"/>
    </source>
</evidence>
<dbReference type="InterPro" id="IPR001041">
    <property type="entry name" value="2Fe-2S_ferredoxin-type"/>
</dbReference>
<evidence type="ECO:0000259" key="9">
    <source>
        <dbReference type="PROSITE" id="PS51085"/>
    </source>
</evidence>
<reference evidence="11 12" key="1">
    <citation type="submission" date="2017-10" db="EMBL/GenBank/DDBJ databases">
        <title>The draft genome sequence of Williamsia sp. BULT 1.1 isolated from the semi-arid grassland soils from South Africa.</title>
        <authorList>
            <person name="Kabwe M.H."/>
            <person name="Govender N."/>
            <person name="Mutseka Lunga P."/>
            <person name="Vikram S."/>
            <person name="Makhalanyane T.P."/>
        </authorList>
    </citation>
    <scope>NUCLEOTIDE SEQUENCE [LARGE SCALE GENOMIC DNA]</scope>
    <source>
        <strain evidence="11 12">BULT 1.1</strain>
    </source>
</reference>
<dbReference type="AlphaFoldDB" id="A0A2G3PLB6"/>
<dbReference type="GO" id="GO:0050660">
    <property type="term" value="F:flavin adenine dinucleotide binding"/>
    <property type="evidence" value="ECO:0007669"/>
    <property type="project" value="TreeGrafter"/>
</dbReference>
<evidence type="ECO:0000313" key="12">
    <source>
        <dbReference type="Proteomes" id="UP000225108"/>
    </source>
</evidence>
<dbReference type="InterPro" id="IPR012675">
    <property type="entry name" value="Beta-grasp_dom_sf"/>
</dbReference>
<comment type="caution">
    <text evidence="11">The sequence shown here is derived from an EMBL/GenBank/DDBJ whole genome shotgun (WGS) entry which is preliminary data.</text>
</comment>
<dbReference type="PRINTS" id="PR00410">
    <property type="entry name" value="PHEHYDRXLASE"/>
</dbReference>
<dbReference type="PROSITE" id="PS51085">
    <property type="entry name" value="2FE2S_FER_2"/>
    <property type="match status" value="1"/>
</dbReference>
<dbReference type="InterPro" id="IPR001709">
    <property type="entry name" value="Flavoprot_Pyr_Nucl_cyt_Rdtase"/>
</dbReference>
<dbReference type="PANTHER" id="PTHR47354:SF8">
    <property type="entry name" value="1,2-PHENYLACETYL-COA EPOXIDASE, SUBUNIT E"/>
    <property type="match status" value="1"/>
</dbReference>
<evidence type="ECO:0000256" key="8">
    <source>
        <dbReference type="ARBA" id="ARBA00023014"/>
    </source>
</evidence>
<proteinExistence type="predicted"/>
<organism evidence="11 12">
    <name type="scientific">Williamsia marianensis</name>
    <dbReference type="NCBI Taxonomy" id="85044"/>
    <lineage>
        <taxon>Bacteria</taxon>
        <taxon>Bacillati</taxon>
        <taxon>Actinomycetota</taxon>
        <taxon>Actinomycetes</taxon>
        <taxon>Mycobacteriales</taxon>
        <taxon>Nocardiaceae</taxon>
        <taxon>Williamsia</taxon>
    </lineage>
</organism>
<dbReference type="GO" id="GO:0046872">
    <property type="term" value="F:metal ion binding"/>
    <property type="evidence" value="ECO:0007669"/>
    <property type="project" value="UniProtKB-KW"/>
</dbReference>
<dbReference type="Proteomes" id="UP000225108">
    <property type="component" value="Unassembled WGS sequence"/>
</dbReference>
<evidence type="ECO:0000256" key="4">
    <source>
        <dbReference type="ARBA" id="ARBA00022723"/>
    </source>
</evidence>
<evidence type="ECO:0000256" key="7">
    <source>
        <dbReference type="ARBA" id="ARBA00023004"/>
    </source>
</evidence>
<keyword evidence="2" id="KW-0285">Flavoprotein</keyword>
<keyword evidence="3" id="KW-0001">2Fe-2S</keyword>
<dbReference type="GO" id="GO:0051537">
    <property type="term" value="F:2 iron, 2 sulfur cluster binding"/>
    <property type="evidence" value="ECO:0007669"/>
    <property type="project" value="UniProtKB-KW"/>
</dbReference>
<keyword evidence="4" id="KW-0479">Metal-binding</keyword>
<dbReference type="Pfam" id="PF00111">
    <property type="entry name" value="Fer2"/>
    <property type="match status" value="1"/>
</dbReference>
<dbReference type="InterPro" id="IPR017927">
    <property type="entry name" value="FAD-bd_FR_type"/>
</dbReference>
<evidence type="ECO:0000256" key="3">
    <source>
        <dbReference type="ARBA" id="ARBA00022714"/>
    </source>
</evidence>
<dbReference type="PRINTS" id="PR00371">
    <property type="entry name" value="FPNCR"/>
</dbReference>
<evidence type="ECO:0000256" key="5">
    <source>
        <dbReference type="ARBA" id="ARBA00022827"/>
    </source>
</evidence>
<dbReference type="EMBL" id="PEBD01000008">
    <property type="protein sequence ID" value="PHV66618.1"/>
    <property type="molecule type" value="Genomic_DNA"/>
</dbReference>
<evidence type="ECO:0000256" key="1">
    <source>
        <dbReference type="ARBA" id="ARBA00001974"/>
    </source>
</evidence>
<dbReference type="PANTHER" id="PTHR47354">
    <property type="entry name" value="NADH OXIDOREDUCTASE HCR"/>
    <property type="match status" value="1"/>
</dbReference>
<keyword evidence="8" id="KW-0411">Iron-sulfur</keyword>
<evidence type="ECO:0000259" key="10">
    <source>
        <dbReference type="PROSITE" id="PS51384"/>
    </source>
</evidence>
<name>A0A2G3PLB6_WILMA</name>
<dbReference type="InterPro" id="IPR008333">
    <property type="entry name" value="Cbr1-like_FAD-bd_dom"/>
</dbReference>
<dbReference type="PROSITE" id="PS00197">
    <property type="entry name" value="2FE2S_FER_1"/>
    <property type="match status" value="1"/>
</dbReference>
<dbReference type="SUPFAM" id="SSF52343">
    <property type="entry name" value="Ferredoxin reductase-like, C-terminal NADP-linked domain"/>
    <property type="match status" value="1"/>
</dbReference>